<name>A0A0A9XPH6_LYGHE</name>
<organism evidence="1">
    <name type="scientific">Lygus hesperus</name>
    <name type="common">Western plant bug</name>
    <dbReference type="NCBI Taxonomy" id="30085"/>
    <lineage>
        <taxon>Eukaryota</taxon>
        <taxon>Metazoa</taxon>
        <taxon>Ecdysozoa</taxon>
        <taxon>Arthropoda</taxon>
        <taxon>Hexapoda</taxon>
        <taxon>Insecta</taxon>
        <taxon>Pterygota</taxon>
        <taxon>Neoptera</taxon>
        <taxon>Paraneoptera</taxon>
        <taxon>Hemiptera</taxon>
        <taxon>Heteroptera</taxon>
        <taxon>Panheteroptera</taxon>
        <taxon>Cimicomorpha</taxon>
        <taxon>Miridae</taxon>
        <taxon>Mirini</taxon>
        <taxon>Lygus</taxon>
    </lineage>
</organism>
<accession>A0A0A9XPH6</accession>
<sequence length="180" mass="19241">MQSMMSVSFDEVVTRLDRSGPVRSFCLTELVQSVLCGVNGAFLLHDCTSSFTVIPVLRKVMTVLINNLALSSSACSSSSSSSPLTGESCANTSSNVPCSSANADSFMSAVPLSNKSMRREVFLTMYSVSDIGVQHSTNVGKTIEVSTPCRLCESLGFGPVMDMTPYFTKMTTVKAKTQDT</sequence>
<reference evidence="1" key="1">
    <citation type="journal article" date="2014" name="PLoS ONE">
        <title>Transcriptome-Based Identification of ABC Transporters in the Western Tarnished Plant Bug Lygus hesperus.</title>
        <authorList>
            <person name="Hull J.J."/>
            <person name="Chaney K."/>
            <person name="Geib S.M."/>
            <person name="Fabrick J.A."/>
            <person name="Brent C.S."/>
            <person name="Walsh D."/>
            <person name="Lavine L.C."/>
        </authorList>
    </citation>
    <scope>NUCLEOTIDE SEQUENCE</scope>
</reference>
<dbReference type="AlphaFoldDB" id="A0A0A9XPH6"/>
<gene>
    <name evidence="1" type="ORF">CM83_47683</name>
</gene>
<reference evidence="1" key="2">
    <citation type="submission" date="2014-07" db="EMBL/GenBank/DDBJ databases">
        <authorList>
            <person name="Hull J."/>
        </authorList>
    </citation>
    <scope>NUCLEOTIDE SEQUENCE</scope>
</reference>
<evidence type="ECO:0000313" key="1">
    <source>
        <dbReference type="EMBL" id="JAG20728.1"/>
    </source>
</evidence>
<protein>
    <submittedName>
        <fullName evidence="1">Uncharacterized protein</fullName>
    </submittedName>
</protein>
<dbReference type="EMBL" id="GBHO01022876">
    <property type="protein sequence ID" value="JAG20728.1"/>
    <property type="molecule type" value="Transcribed_RNA"/>
</dbReference>
<proteinExistence type="predicted"/>